<name>A0A5R8PEB4_9NOCA</name>
<sequence length="262" mass="29587">MTVPDQQVDPRIRAMDPRQVGEDFRRKYCRPDVDIDTLAEQLGPWNALLDSYADGTVPDNDDDRWLLECAFHITRWIQQELAQRSENYHELARHSERVFHRIDVALRILGKAINTLVSNSALEVSARESAAAEGFLVTPLGVITVAKQRRIDAGTDPVLLERRRAQLESILAHLARERDTVQNDTIARMRSQFGANGTGIPPMIMETQRLGADLVEPMRTMMSGMPESQLRSAMEQFIADAELAQRLIGDPESDVEAYPVIR</sequence>
<dbReference type="AlphaFoldDB" id="A0A5R8PEB4"/>
<dbReference type="RefSeq" id="WP_138456330.1">
    <property type="nucleotide sequence ID" value="NZ_VBUU01000010.1"/>
</dbReference>
<accession>A0A5R8PEB4</accession>
<dbReference type="Proteomes" id="UP000308349">
    <property type="component" value="Unassembled WGS sequence"/>
</dbReference>
<proteinExistence type="predicted"/>
<reference evidence="1 2" key="1">
    <citation type="submission" date="2019-05" db="EMBL/GenBank/DDBJ databases">
        <title>Genomes sequences of two Nocardia cyriacigeorgica environmental isolates, type strains Nocardia asteroides ATCC 19247 and Nocardia cyriacigeorgica DSM 44484.</title>
        <authorList>
            <person name="Vautrin F."/>
            <person name="Bergeron E."/>
            <person name="Dubost A."/>
            <person name="Abrouk D."/>
            <person name="Rodriguez Nava V."/>
            <person name="Pujic P."/>
        </authorList>
    </citation>
    <scope>NUCLEOTIDE SEQUENCE [LARGE SCALE GENOMIC DNA]</scope>
    <source>
        <strain evidence="1 2">EML 1456</strain>
    </source>
</reference>
<protein>
    <submittedName>
        <fullName evidence="1">Uncharacterized protein</fullName>
    </submittedName>
</protein>
<dbReference type="EMBL" id="VBUU01000010">
    <property type="protein sequence ID" value="TLG11497.1"/>
    <property type="molecule type" value="Genomic_DNA"/>
</dbReference>
<evidence type="ECO:0000313" key="2">
    <source>
        <dbReference type="Proteomes" id="UP000308349"/>
    </source>
</evidence>
<evidence type="ECO:0000313" key="1">
    <source>
        <dbReference type="EMBL" id="TLG11497.1"/>
    </source>
</evidence>
<comment type="caution">
    <text evidence="1">The sequence shown here is derived from an EMBL/GenBank/DDBJ whole genome shotgun (WGS) entry which is preliminary data.</text>
</comment>
<dbReference type="OrthoDB" id="4530311at2"/>
<organism evidence="1 2">
    <name type="scientific">Nocardia cyriacigeorgica</name>
    <dbReference type="NCBI Taxonomy" id="135487"/>
    <lineage>
        <taxon>Bacteria</taxon>
        <taxon>Bacillati</taxon>
        <taxon>Actinomycetota</taxon>
        <taxon>Actinomycetes</taxon>
        <taxon>Mycobacteriales</taxon>
        <taxon>Nocardiaceae</taxon>
        <taxon>Nocardia</taxon>
    </lineage>
</organism>
<gene>
    <name evidence="1" type="ORF">FEK35_12435</name>
</gene>